<dbReference type="Pfam" id="PF03616">
    <property type="entry name" value="Glt_symporter"/>
    <property type="match status" value="1"/>
</dbReference>
<keyword evidence="1" id="KW-1133">Transmembrane helix</keyword>
<keyword evidence="1" id="KW-0472">Membrane</keyword>
<dbReference type="RefSeq" id="WP_199869687.1">
    <property type="nucleotide sequence ID" value="NZ_JAAGPU010000010.1"/>
</dbReference>
<feature type="transmembrane region" description="Helical" evidence="1">
    <location>
        <begin position="228"/>
        <end position="249"/>
    </location>
</feature>
<feature type="transmembrane region" description="Helical" evidence="1">
    <location>
        <begin position="255"/>
        <end position="274"/>
    </location>
</feature>
<feature type="transmembrane region" description="Helical" evidence="1">
    <location>
        <begin position="104"/>
        <end position="126"/>
    </location>
</feature>
<dbReference type="NCBIfam" id="TIGR00210">
    <property type="entry name" value="gltS"/>
    <property type="match status" value="1"/>
</dbReference>
<reference evidence="3 4" key="1">
    <citation type="submission" date="2020-02" db="EMBL/GenBank/DDBJ databases">
        <title>Genome assembly of a novel Clostridium senegalense strain.</title>
        <authorList>
            <person name="Gupta T.B."/>
            <person name="Jauregui R."/>
            <person name="Maclean P."/>
            <person name="Nawarathana A."/>
            <person name="Brightwell G."/>
        </authorList>
    </citation>
    <scope>NUCLEOTIDE SEQUENCE [LARGE SCALE GENOMIC DNA]</scope>
    <source>
        <strain evidence="3 4">AGRFS4</strain>
    </source>
</reference>
<comment type="function">
    <text evidence="1">Catalyzes the sodium-dependent transport of glutamate.</text>
</comment>
<organism evidence="3 4">
    <name type="scientific">Clostridium senegalense</name>
    <dbReference type="NCBI Taxonomy" id="1465809"/>
    <lineage>
        <taxon>Bacteria</taxon>
        <taxon>Bacillati</taxon>
        <taxon>Bacillota</taxon>
        <taxon>Clostridia</taxon>
        <taxon>Eubacteriales</taxon>
        <taxon>Clostridiaceae</taxon>
        <taxon>Clostridium</taxon>
    </lineage>
</organism>
<evidence type="ECO:0000313" key="3">
    <source>
        <dbReference type="EMBL" id="NEU04657.1"/>
    </source>
</evidence>
<keyword evidence="1" id="KW-0813">Transport</keyword>
<dbReference type="Proteomes" id="UP000481872">
    <property type="component" value="Unassembled WGS sequence"/>
</dbReference>
<dbReference type="PANTHER" id="PTHR36178">
    <property type="entry name" value="SLR0625 PROTEIN"/>
    <property type="match status" value="1"/>
</dbReference>
<dbReference type="GO" id="GO:0015501">
    <property type="term" value="F:glutamate:sodium symporter activity"/>
    <property type="evidence" value="ECO:0007669"/>
    <property type="project" value="UniProtKB-UniRule"/>
</dbReference>
<keyword evidence="1" id="KW-0406">Ion transport</keyword>
<keyword evidence="1" id="KW-0769">Symport</keyword>
<dbReference type="PANTHER" id="PTHR36178:SF1">
    <property type="entry name" value="SODIUM_GLUTAMATE SYMPORTER"/>
    <property type="match status" value="1"/>
</dbReference>
<gene>
    <name evidence="3" type="primary">gltS</name>
    <name evidence="3" type="ORF">G3M99_07220</name>
</gene>
<comment type="caution">
    <text evidence="3">The sequence shown here is derived from an EMBL/GenBank/DDBJ whole genome shotgun (WGS) entry which is preliminary data.</text>
</comment>
<dbReference type="EMBL" id="JAAGPU010000010">
    <property type="protein sequence ID" value="NEU04657.1"/>
    <property type="molecule type" value="Genomic_DNA"/>
</dbReference>
<feature type="transmembrane region" description="Helical" evidence="1">
    <location>
        <begin position="169"/>
        <end position="189"/>
    </location>
</feature>
<evidence type="ECO:0000313" key="4">
    <source>
        <dbReference type="Proteomes" id="UP000481872"/>
    </source>
</evidence>
<keyword evidence="1" id="KW-0739">Sodium transport</keyword>
<accession>A0A6M0H2B7</accession>
<comment type="subcellular location">
    <subcellularLocation>
        <location evidence="1">Cell membrane</location>
        <topology evidence="1">Multi-pass membrane protein</topology>
    </subcellularLocation>
</comment>
<keyword evidence="4" id="KW-1185">Reference proteome</keyword>
<sequence>MKTEIIEGLLVLKVDMVATLAIAILLLLLGYWIIKKVSFLKKFCIPAPVIGGLLFSILTLILKQSNLVTIDMDTTFQSPFMIAFFTTIGLGASFKLLKKGGKCLVIYWILCGVLAISQNVIGVVFAKITGIHPMFGIMAGSVSMEGGHAAAAAFGKTAETMGVSGAKTVAIAAATFGLICGGLIGEPIAKGLIDKYKLKPSTISEYDTTSYDEVVNDENSSKVTTKNIMIHLAVITVCMTIGSIVSEWFSNVTGLSLPGYVGAMFIAVIFRNINDKKHIVKLNFNLIDLMGNTCLGIFLSMALMTLKLWELSGLAGPLLIIVIAQVVFMILYTTFVVFKLVGKDFDAAVMAAGMAGHGLGATPNAIANMSAVTEKYGQSAKAFLIVPLVGAFLIDVIGIPTIVLFMNLFK</sequence>
<keyword evidence="1" id="KW-1003">Cell membrane</keyword>
<keyword evidence="1" id="KW-0915">Sodium</keyword>
<dbReference type="InterPro" id="IPR004445">
    <property type="entry name" value="GltS"/>
</dbReference>
<feature type="transmembrane region" description="Helical" evidence="1">
    <location>
        <begin position="318"/>
        <end position="338"/>
    </location>
</feature>
<dbReference type="GO" id="GO:0015813">
    <property type="term" value="P:L-glutamate transmembrane transport"/>
    <property type="evidence" value="ECO:0007669"/>
    <property type="project" value="UniProtKB-UniRule"/>
</dbReference>
<comment type="similarity">
    <text evidence="1">Belongs to the glutamate:Na(+) symporter (ESS) (TC 2.A.27) family.</text>
</comment>
<keyword evidence="1" id="KW-0029">Amino-acid transport</keyword>
<feature type="transmembrane region" description="Helical" evidence="1">
    <location>
        <begin position="382"/>
        <end position="409"/>
    </location>
</feature>
<dbReference type="GO" id="GO:0005886">
    <property type="term" value="C:plasma membrane"/>
    <property type="evidence" value="ECO:0007669"/>
    <property type="project" value="UniProtKB-SubCell"/>
</dbReference>
<evidence type="ECO:0000256" key="1">
    <source>
        <dbReference type="HAMAP-Rule" id="MF_02062"/>
    </source>
</evidence>
<keyword evidence="1" id="KW-0812">Transmembrane</keyword>
<dbReference type="HAMAP" id="MF_02062">
    <property type="entry name" value="GltS"/>
    <property type="match status" value="1"/>
</dbReference>
<feature type="transmembrane region" description="Helical" evidence="1">
    <location>
        <begin position="16"/>
        <end position="34"/>
    </location>
</feature>
<protein>
    <recommendedName>
        <fullName evidence="1 2">Sodium/glutamate symporter</fullName>
    </recommendedName>
</protein>
<evidence type="ECO:0000256" key="2">
    <source>
        <dbReference type="NCBIfam" id="TIGR00210"/>
    </source>
</evidence>
<feature type="transmembrane region" description="Helical" evidence="1">
    <location>
        <begin position="74"/>
        <end position="97"/>
    </location>
</feature>
<feature type="transmembrane region" description="Helical" evidence="1">
    <location>
        <begin position="43"/>
        <end position="62"/>
    </location>
</feature>
<dbReference type="AlphaFoldDB" id="A0A6M0H2B7"/>
<name>A0A6M0H2B7_9CLOT</name>
<proteinExistence type="inferred from homology"/>
<feature type="transmembrane region" description="Helical" evidence="1">
    <location>
        <begin position="286"/>
        <end position="306"/>
    </location>
</feature>